<gene>
    <name evidence="2" type="ORF">DPMN_122044</name>
</gene>
<keyword evidence="3" id="KW-1185">Reference proteome</keyword>
<dbReference type="GO" id="GO:0005509">
    <property type="term" value="F:calcium ion binding"/>
    <property type="evidence" value="ECO:0007669"/>
    <property type="project" value="InterPro"/>
</dbReference>
<dbReference type="PANTHER" id="PTHR10697:SF13">
    <property type="entry name" value="RICIN B LECTIN DOMAIN-CONTAINING PROTEIN"/>
    <property type="match status" value="1"/>
</dbReference>
<dbReference type="EMBL" id="JAIWYP010000005">
    <property type="protein sequence ID" value="KAH3820298.1"/>
    <property type="molecule type" value="Genomic_DNA"/>
</dbReference>
<reference evidence="2" key="1">
    <citation type="journal article" date="2019" name="bioRxiv">
        <title>The Genome of the Zebra Mussel, Dreissena polymorpha: A Resource for Invasive Species Research.</title>
        <authorList>
            <person name="McCartney M.A."/>
            <person name="Auch B."/>
            <person name="Kono T."/>
            <person name="Mallez S."/>
            <person name="Zhang Y."/>
            <person name="Obille A."/>
            <person name="Becker A."/>
            <person name="Abrahante J.E."/>
            <person name="Garbe J."/>
            <person name="Badalamenti J.P."/>
            <person name="Herman A."/>
            <person name="Mangelson H."/>
            <person name="Liachko I."/>
            <person name="Sullivan S."/>
            <person name="Sone E.D."/>
            <person name="Koren S."/>
            <person name="Silverstein K.A.T."/>
            <person name="Beckman K.B."/>
            <person name="Gohl D.M."/>
        </authorList>
    </citation>
    <scope>NUCLEOTIDE SEQUENCE</scope>
    <source>
        <strain evidence="2">Duluth1</strain>
        <tissue evidence="2">Whole animal</tissue>
    </source>
</reference>
<dbReference type="GO" id="GO:0005764">
    <property type="term" value="C:lysosome"/>
    <property type="evidence" value="ECO:0007669"/>
    <property type="project" value="TreeGrafter"/>
</dbReference>
<accession>A0A9D4GNW9</accession>
<reference evidence="2" key="2">
    <citation type="submission" date="2020-11" db="EMBL/GenBank/DDBJ databases">
        <authorList>
            <person name="McCartney M.A."/>
            <person name="Auch B."/>
            <person name="Kono T."/>
            <person name="Mallez S."/>
            <person name="Becker A."/>
            <person name="Gohl D.M."/>
            <person name="Silverstein K.A.T."/>
            <person name="Koren S."/>
            <person name="Bechman K.B."/>
            <person name="Herman A."/>
            <person name="Abrahante J.E."/>
            <person name="Garbe J."/>
        </authorList>
    </citation>
    <scope>NUCLEOTIDE SEQUENCE</scope>
    <source>
        <strain evidence="2">Duluth1</strain>
        <tissue evidence="2">Whole animal</tissue>
    </source>
</reference>
<dbReference type="GO" id="GO:0005576">
    <property type="term" value="C:extracellular region"/>
    <property type="evidence" value="ECO:0007669"/>
    <property type="project" value="InterPro"/>
</dbReference>
<name>A0A9D4GNW9_DREPO</name>
<feature type="signal peptide" evidence="1">
    <location>
        <begin position="1"/>
        <end position="18"/>
    </location>
</feature>
<dbReference type="Proteomes" id="UP000828390">
    <property type="component" value="Unassembled WGS sequence"/>
</dbReference>
<dbReference type="GO" id="GO:0007160">
    <property type="term" value="P:cell-matrix adhesion"/>
    <property type="evidence" value="ECO:0007669"/>
    <property type="project" value="InterPro"/>
</dbReference>
<evidence type="ECO:0000313" key="2">
    <source>
        <dbReference type="EMBL" id="KAH3820298.1"/>
    </source>
</evidence>
<dbReference type="AlphaFoldDB" id="A0A9D4GNW9"/>
<feature type="chain" id="PRO_5038780097" evidence="1">
    <location>
        <begin position="19"/>
        <end position="215"/>
    </location>
</feature>
<evidence type="ECO:0000313" key="3">
    <source>
        <dbReference type="Proteomes" id="UP000828390"/>
    </source>
</evidence>
<comment type="caution">
    <text evidence="2">The sequence shown here is derived from an EMBL/GenBank/DDBJ whole genome shotgun (WGS) entry which is preliminary data.</text>
</comment>
<organism evidence="2 3">
    <name type="scientific">Dreissena polymorpha</name>
    <name type="common">Zebra mussel</name>
    <name type="synonym">Mytilus polymorpha</name>
    <dbReference type="NCBI Taxonomy" id="45954"/>
    <lineage>
        <taxon>Eukaryota</taxon>
        <taxon>Metazoa</taxon>
        <taxon>Spiralia</taxon>
        <taxon>Lophotrochozoa</taxon>
        <taxon>Mollusca</taxon>
        <taxon>Bivalvia</taxon>
        <taxon>Autobranchia</taxon>
        <taxon>Heteroconchia</taxon>
        <taxon>Euheterodonta</taxon>
        <taxon>Imparidentia</taxon>
        <taxon>Neoheterodontei</taxon>
        <taxon>Myida</taxon>
        <taxon>Dreissenoidea</taxon>
        <taxon>Dreissenidae</taxon>
        <taxon>Dreissena</taxon>
    </lineage>
</organism>
<evidence type="ECO:0000256" key="1">
    <source>
        <dbReference type="SAM" id="SignalP"/>
    </source>
</evidence>
<proteinExistence type="predicted"/>
<dbReference type="InterPro" id="IPR001299">
    <property type="entry name" value="Ependymin"/>
</dbReference>
<dbReference type="PANTHER" id="PTHR10697">
    <property type="entry name" value="MAMMALIAN EPENDYMIN-RELATED PROTEIN 1"/>
    <property type="match status" value="1"/>
</dbReference>
<protein>
    <submittedName>
        <fullName evidence="2">Uncharacterized protein</fullName>
    </submittedName>
</protein>
<keyword evidence="1" id="KW-0732">Signal</keyword>
<sequence>MIILVCLAFLLSLPVVSSADAARTPCCTPEIFTAELYVLSAVLTSGSSQPSISDDVIHLTYDYTRRQTRQIGRKLVNPATGVKTNYIMYSDYKHHKVYTLKHGMCSVEPLTFPMIEPCVAANFNYGGSYHIYSGVNSSQVHMWSGLYLGALMMSVHVSGSECEPVSLSYHGVVPGVGVQLLTTSRFLDVTTYTSLPPAVFSLPDECKHLPQLQGK</sequence>
<dbReference type="OrthoDB" id="6157282at2759"/>